<dbReference type="Pfam" id="PF08543">
    <property type="entry name" value="Phos_pyr_kin"/>
    <property type="match status" value="1"/>
</dbReference>
<feature type="binding site" evidence="10">
    <location>
        <position position="205"/>
    </location>
    <ligand>
        <name>ATP</name>
        <dbReference type="ChEBI" id="CHEBI:30616"/>
    </ligand>
</feature>
<dbReference type="PANTHER" id="PTHR10534">
    <property type="entry name" value="PYRIDOXAL KINASE"/>
    <property type="match status" value="1"/>
</dbReference>
<dbReference type="GO" id="GO:0000287">
    <property type="term" value="F:magnesium ion binding"/>
    <property type="evidence" value="ECO:0007669"/>
    <property type="project" value="UniProtKB-UniRule"/>
</dbReference>
<protein>
    <recommendedName>
        <fullName evidence="10">Pyridoxal kinase PdxY</fullName>
        <shortName evidence="10">PL kinase</shortName>
        <ecNumber evidence="10">2.7.1.35</ecNumber>
    </recommendedName>
</protein>
<feature type="binding site" evidence="10">
    <location>
        <position position="136"/>
    </location>
    <ligand>
        <name>ATP</name>
        <dbReference type="ChEBI" id="CHEBI:30616"/>
    </ligand>
</feature>
<feature type="binding site" evidence="10">
    <location>
        <position position="34"/>
    </location>
    <ligand>
        <name>substrate</name>
    </ligand>
</feature>
<feature type="domain" description="Pyridoxamine kinase/Phosphomethylpyrimidine kinase" evidence="11">
    <location>
        <begin position="91"/>
        <end position="283"/>
    </location>
</feature>
<gene>
    <name evidence="10 12" type="primary">pdxY</name>
    <name evidence="12" type="ORF">BGL_1c10310</name>
</gene>
<dbReference type="KEGG" id="bgp:BGL_1c10310"/>
<comment type="caution">
    <text evidence="10">Lacks conserved residue(s) required for the propagation of feature annotation.</text>
</comment>
<comment type="similarity">
    <text evidence="9 10">Belongs to the pyridoxine kinase family. PdxY subfamily.</text>
</comment>
<evidence type="ECO:0000256" key="1">
    <source>
        <dbReference type="ARBA" id="ARBA00005210"/>
    </source>
</evidence>
<sequence>MITAYFRVVTSSCIVQTPNRDHPPIMKNVLSIQSHVIYGHAGNSAAVFPMQRLGVNVWPLNTVQLSNHMQYGNWAGSAIDAAKMEQLVDGIAAIGALKRCDAILSGFLGSPAQAHAAADIVRTVKSMNPNAWYFCDPAMGQTGGVRPEPGVEEFIVAELPTLADGMAPNHSELQKLAGRRVETVREAVDACREIIRRGPKIILVKHLHDRNSPADRFNMLAVTEHEAWIGQRPLYAFPRHPVGVGDLTSAVFVARRLRGDSVRAAFEHTLAAVHAVVKATYDARRYELELVAAQDEIARPSEWFGAWVTDIE</sequence>
<evidence type="ECO:0000313" key="13">
    <source>
        <dbReference type="Proteomes" id="UP000031838"/>
    </source>
</evidence>
<dbReference type="EMBL" id="CP002580">
    <property type="protein sequence ID" value="AJK45555.1"/>
    <property type="molecule type" value="Genomic_DNA"/>
</dbReference>
<feature type="binding site" evidence="10">
    <location>
        <position position="167"/>
    </location>
    <ligand>
        <name>ATP</name>
        <dbReference type="ChEBI" id="CHEBI:30616"/>
    </ligand>
</feature>
<dbReference type="GO" id="GO:0009443">
    <property type="term" value="P:pyridoxal 5'-phosphate salvage"/>
    <property type="evidence" value="ECO:0007669"/>
    <property type="project" value="UniProtKB-UniRule"/>
</dbReference>
<keyword evidence="7 10" id="KW-0460">Magnesium</keyword>
<dbReference type="UniPathway" id="UPA01068">
    <property type="reaction ID" value="UER00298"/>
</dbReference>
<evidence type="ECO:0000256" key="6">
    <source>
        <dbReference type="ARBA" id="ARBA00022840"/>
    </source>
</evidence>
<dbReference type="GO" id="GO:0005524">
    <property type="term" value="F:ATP binding"/>
    <property type="evidence" value="ECO:0007669"/>
    <property type="project" value="UniProtKB-UniRule"/>
</dbReference>
<comment type="pathway">
    <text evidence="1 10">Cofactor metabolism; pyridoxal 5'-phosphate salvage; pyridoxal 5'-phosphate from pyridoxal: step 1/1.</text>
</comment>
<keyword evidence="13" id="KW-1185">Reference proteome</keyword>
<evidence type="ECO:0000259" key="11">
    <source>
        <dbReference type="Pfam" id="PF08543"/>
    </source>
</evidence>
<feature type="binding site" evidence="10">
    <location>
        <position position="246"/>
    </location>
    <ligand>
        <name>substrate</name>
    </ligand>
</feature>
<dbReference type="HAMAP" id="MF_01639">
    <property type="entry name" value="PdxY"/>
    <property type="match status" value="1"/>
</dbReference>
<dbReference type="FunFam" id="3.40.1190.20:FF:000008">
    <property type="entry name" value="Pyridoxal kinase PdxY"/>
    <property type="match status" value="1"/>
</dbReference>
<evidence type="ECO:0000256" key="3">
    <source>
        <dbReference type="ARBA" id="ARBA00022679"/>
    </source>
</evidence>
<comment type="cofactor">
    <cofactor evidence="10">
        <name>Mg(2+)</name>
        <dbReference type="ChEBI" id="CHEBI:18420"/>
    </cofactor>
</comment>
<accession>A0A0B6RWW5</accession>
<dbReference type="CDD" id="cd01173">
    <property type="entry name" value="pyridoxal_pyridoxamine_kinase"/>
    <property type="match status" value="1"/>
</dbReference>
<feature type="binding site" evidence="10">
    <location>
        <position position="172"/>
    </location>
    <ligand>
        <name>ATP</name>
        <dbReference type="ChEBI" id="CHEBI:30616"/>
    </ligand>
</feature>
<dbReference type="NCBIfam" id="TIGR00687">
    <property type="entry name" value="pyridox_kin"/>
    <property type="match status" value="1"/>
</dbReference>
<keyword evidence="3 10" id="KW-0808">Transferase</keyword>
<evidence type="ECO:0000256" key="10">
    <source>
        <dbReference type="HAMAP-Rule" id="MF_01639"/>
    </source>
</evidence>
<dbReference type="PANTHER" id="PTHR10534:SF2">
    <property type="entry name" value="PYRIDOXAL KINASE"/>
    <property type="match status" value="1"/>
</dbReference>
<comment type="subunit">
    <text evidence="2 10">Homodimer.</text>
</comment>
<dbReference type="Gene3D" id="3.40.1190.20">
    <property type="match status" value="1"/>
</dbReference>
<comment type="catalytic activity">
    <reaction evidence="8 10">
        <text>pyridoxal + ATP = pyridoxal 5'-phosphate + ADP + H(+)</text>
        <dbReference type="Rhea" id="RHEA:10224"/>
        <dbReference type="ChEBI" id="CHEBI:15378"/>
        <dbReference type="ChEBI" id="CHEBI:17310"/>
        <dbReference type="ChEBI" id="CHEBI:30616"/>
        <dbReference type="ChEBI" id="CHEBI:456216"/>
        <dbReference type="ChEBI" id="CHEBI:597326"/>
        <dbReference type="EC" id="2.7.1.35"/>
    </reaction>
</comment>
<evidence type="ECO:0000256" key="4">
    <source>
        <dbReference type="ARBA" id="ARBA00022741"/>
    </source>
</evidence>
<dbReference type="InterPro" id="IPR029056">
    <property type="entry name" value="Ribokinase-like"/>
</dbReference>
<organism evidence="12 13">
    <name type="scientific">Burkholderia plantarii</name>
    <dbReference type="NCBI Taxonomy" id="41899"/>
    <lineage>
        <taxon>Bacteria</taxon>
        <taxon>Pseudomonadati</taxon>
        <taxon>Pseudomonadota</taxon>
        <taxon>Betaproteobacteria</taxon>
        <taxon>Burkholderiales</taxon>
        <taxon>Burkholderiaceae</taxon>
        <taxon>Burkholderia</taxon>
    </lineage>
</organism>
<dbReference type="Proteomes" id="UP000031838">
    <property type="component" value="Chromosome 1"/>
</dbReference>
<proteinExistence type="inferred from homology"/>
<dbReference type="SUPFAM" id="SSF53613">
    <property type="entry name" value="Ribokinase-like"/>
    <property type="match status" value="1"/>
</dbReference>
<evidence type="ECO:0000256" key="9">
    <source>
        <dbReference type="ARBA" id="ARBA00061702"/>
    </source>
</evidence>
<dbReference type="AlphaFoldDB" id="A0A0B6RWW5"/>
<dbReference type="HOGENOM" id="CLU_046496_3_0_4"/>
<evidence type="ECO:0000256" key="8">
    <source>
        <dbReference type="ARBA" id="ARBA00049293"/>
    </source>
</evidence>
<dbReference type="InterPro" id="IPR004625">
    <property type="entry name" value="PyrdxlKinase"/>
</dbReference>
<dbReference type="GO" id="GO:0008478">
    <property type="term" value="F:pyridoxal kinase activity"/>
    <property type="evidence" value="ECO:0007669"/>
    <property type="project" value="UniProtKB-UniRule"/>
</dbReference>
<reference evidence="13" key="1">
    <citation type="submission" date="2011-03" db="EMBL/GenBank/DDBJ databases">
        <authorList>
            <person name="Voget S."/>
            <person name="Streit W.R."/>
            <person name="Jaeger K.E."/>
            <person name="Daniel R."/>
        </authorList>
    </citation>
    <scope>NUCLEOTIDE SEQUENCE [LARGE SCALE GENOMIC DNA]</scope>
    <source>
        <strain evidence="13">PG1</strain>
    </source>
</reference>
<dbReference type="InterPro" id="IPR023685">
    <property type="entry name" value="Pyridoxal_kinase_PdxY"/>
</dbReference>
<dbReference type="EC" id="2.7.1.35" evidence="10"/>
<comment type="function">
    <text evidence="10">Pyridoxal kinase involved in the salvage pathway of pyridoxal 5'-phosphate (PLP). Catalyzes the phosphorylation of pyridoxal to PLP.</text>
</comment>
<evidence type="ECO:0000256" key="5">
    <source>
        <dbReference type="ARBA" id="ARBA00022777"/>
    </source>
</evidence>
<evidence type="ECO:0000313" key="12">
    <source>
        <dbReference type="EMBL" id="AJK45555.1"/>
    </source>
</evidence>
<evidence type="ECO:0000256" key="7">
    <source>
        <dbReference type="ARBA" id="ARBA00022842"/>
    </source>
</evidence>
<keyword evidence="4 10" id="KW-0547">Nucleotide-binding</keyword>
<keyword evidence="5 10" id="KW-0418">Kinase</keyword>
<name>A0A0B6RWW5_BURPL</name>
<feature type="binding site" evidence="10">
    <location>
        <begin position="69"/>
        <end position="70"/>
    </location>
    <ligand>
        <name>substrate</name>
    </ligand>
</feature>
<dbReference type="GO" id="GO:0005829">
    <property type="term" value="C:cytosol"/>
    <property type="evidence" value="ECO:0007669"/>
    <property type="project" value="TreeGrafter"/>
</dbReference>
<evidence type="ECO:0000256" key="2">
    <source>
        <dbReference type="ARBA" id="ARBA00011738"/>
    </source>
</evidence>
<keyword evidence="6 10" id="KW-0067">ATP-binding</keyword>
<dbReference type="NCBIfam" id="NF004398">
    <property type="entry name" value="PRK05756.1"/>
    <property type="match status" value="1"/>
</dbReference>
<dbReference type="InterPro" id="IPR013749">
    <property type="entry name" value="PM/HMP-P_kinase-1"/>
</dbReference>
<reference evidence="12 13" key="2">
    <citation type="journal article" date="2016" name="Appl. Microbiol. Biotechnol.">
        <title>Mutations improving production and secretion of extracellular lipase by Burkholderia glumae PG1.</title>
        <authorList>
            <person name="Knapp A."/>
            <person name="Voget S."/>
            <person name="Gao R."/>
            <person name="Zaburannyi N."/>
            <person name="Krysciak D."/>
            <person name="Breuer M."/>
            <person name="Hauer B."/>
            <person name="Streit W.R."/>
            <person name="Muller R."/>
            <person name="Daniel R."/>
            <person name="Jaeger K.E."/>
        </authorList>
    </citation>
    <scope>NUCLEOTIDE SEQUENCE [LARGE SCALE GENOMIC DNA]</scope>
    <source>
        <strain evidence="12 13">PG1</strain>
    </source>
</reference>